<gene>
    <name evidence="8" type="primary">rtcB</name>
    <name evidence="9" type="ORF">JYK00_03825</name>
</gene>
<organism evidence="9 10">
    <name type="scientific">Thermosipho ferrireducens</name>
    <dbReference type="NCBI Taxonomy" id="2571116"/>
    <lineage>
        <taxon>Bacteria</taxon>
        <taxon>Thermotogati</taxon>
        <taxon>Thermotogota</taxon>
        <taxon>Thermotogae</taxon>
        <taxon>Thermotogales</taxon>
        <taxon>Fervidobacteriaceae</taxon>
        <taxon>Thermosipho</taxon>
    </lineage>
</organism>
<dbReference type="PROSITE" id="PS01288">
    <property type="entry name" value="UPF0027"/>
    <property type="match status" value="1"/>
</dbReference>
<keyword evidence="10" id="KW-1185">Reference proteome</keyword>
<evidence type="ECO:0000256" key="3">
    <source>
        <dbReference type="ARBA" id="ARBA00022741"/>
    </source>
</evidence>
<keyword evidence="3" id="KW-0547">Nucleotide-binding</keyword>
<reference evidence="9 10" key="1">
    <citation type="submission" date="2021-03" db="EMBL/GenBank/DDBJ databases">
        <title>Thermosipho ferrireducens sp.nov., an anaerobic thermophilic iron-reducing bacterium isolated from a deep-sea hydrothermal sulfide deposits.</title>
        <authorList>
            <person name="Zeng X."/>
            <person name="Chen Y."/>
            <person name="Shao Z."/>
        </authorList>
    </citation>
    <scope>NUCLEOTIDE SEQUENCE [LARGE SCALE GENOMIC DNA]</scope>
    <source>
        <strain evidence="9 10">JL129W03</strain>
    </source>
</reference>
<dbReference type="InterPro" id="IPR001233">
    <property type="entry name" value="RtcB"/>
</dbReference>
<evidence type="ECO:0000256" key="7">
    <source>
        <dbReference type="ARBA" id="ARBA00047746"/>
    </source>
</evidence>
<evidence type="ECO:0000256" key="2">
    <source>
        <dbReference type="ARBA" id="ARBA00022723"/>
    </source>
</evidence>
<accession>A0ABX7S7T3</accession>
<evidence type="ECO:0000313" key="9">
    <source>
        <dbReference type="EMBL" id="QTA38647.1"/>
    </source>
</evidence>
<sequence length="471" mass="52564">MNTLKKISDYIWKIPKKEKMKVDAYIFTDEEGLKLNSEALEQIKNVASLPGIVKAAYGMPDIHWGYGFPIGGVAAFDSENGIISPGGVGFDINCGVRLLTTTIKFDENKSRIRQLIEKIYNYVPVGVGSTSSKKYNKKDFKKIVEQGAVAVIEMGFGLQEDIEYIEDNGKIMPASFQDISPKAFERGREELGTLGSGNHFLEIQLVERIYNRKIAGLFDLFEGQLVIMIHTGSRGFGHQIATDYIQLMRTHLKKHNANLPDKQLINAPFKSELGQKYYSAMNCAANYAFANRQIITHYIRKAVREIFNIDIKVFYDITHNIAKLESHNINGVEKKVIVHRKGATRAFGPGRPEIPKKYVDAGQPVIIPGDMGTASYILVGTKKAEEYAFSSTAHGAGRTLGRRQAMRTLDLAKVLKNLEKKNIIIISKNKKTIIQEAPDAYKDIDKIASIVDELGISKRVARLIPLAVIKG</sequence>
<dbReference type="Pfam" id="PF01139">
    <property type="entry name" value="RtcB"/>
    <property type="match status" value="1"/>
</dbReference>
<evidence type="ECO:0000256" key="8">
    <source>
        <dbReference type="RuleBase" id="RU371113"/>
    </source>
</evidence>
<comment type="cofactor">
    <cofactor evidence="8">
        <name>Mn(2+)</name>
        <dbReference type="ChEBI" id="CHEBI:29035"/>
    </cofactor>
    <text evidence="8">Binds 2 manganese ions per subunit.</text>
</comment>
<evidence type="ECO:0000256" key="6">
    <source>
        <dbReference type="ARBA" id="ARBA00023211"/>
    </source>
</evidence>
<keyword evidence="4" id="KW-0692">RNA repair</keyword>
<evidence type="ECO:0000256" key="1">
    <source>
        <dbReference type="ARBA" id="ARBA00022598"/>
    </source>
</evidence>
<dbReference type="PANTHER" id="PTHR11118">
    <property type="entry name" value="RNA-SPLICING LIGASE RTCB HOMOLOG"/>
    <property type="match status" value="1"/>
</dbReference>
<dbReference type="EMBL" id="CP071446">
    <property type="protein sequence ID" value="QTA38647.1"/>
    <property type="molecule type" value="Genomic_DNA"/>
</dbReference>
<keyword evidence="2 8" id="KW-0479">Metal-binding</keyword>
<dbReference type="Proteomes" id="UP000671862">
    <property type="component" value="Chromosome"/>
</dbReference>
<comment type="similarity">
    <text evidence="8">Belongs to the RtcB family.</text>
</comment>
<keyword evidence="5" id="KW-0342">GTP-binding</keyword>
<dbReference type="Gene3D" id="3.90.1860.10">
    <property type="entry name" value="tRNA-splicing ligase RtcB"/>
    <property type="match status" value="1"/>
</dbReference>
<evidence type="ECO:0000313" key="10">
    <source>
        <dbReference type="Proteomes" id="UP000671862"/>
    </source>
</evidence>
<evidence type="ECO:0000256" key="5">
    <source>
        <dbReference type="ARBA" id="ARBA00023134"/>
    </source>
</evidence>
<protein>
    <recommendedName>
        <fullName evidence="8">tRNA-splicing ligase RtcB</fullName>
        <ecNumber evidence="8">6.5.1.-</ecNumber>
    </recommendedName>
</protein>
<dbReference type="EC" id="6.5.1.-" evidence="8"/>
<dbReference type="InterPro" id="IPR036025">
    <property type="entry name" value="RtcB-like_sf"/>
</dbReference>
<proteinExistence type="inferred from homology"/>
<comment type="subunit">
    <text evidence="8">Monomer.</text>
</comment>
<keyword evidence="1 8" id="KW-0436">Ligase</keyword>
<dbReference type="PANTHER" id="PTHR11118:SF1">
    <property type="entry name" value="RNA-SPLICING LIGASE RTCB HOMOLOG"/>
    <property type="match status" value="1"/>
</dbReference>
<keyword evidence="6 8" id="KW-0464">Manganese</keyword>
<dbReference type="SUPFAM" id="SSF103365">
    <property type="entry name" value="Hypothetical protein PH1602"/>
    <property type="match status" value="1"/>
</dbReference>
<comment type="catalytic activity">
    <reaction evidence="7">
        <text>a 3'-end 3'-phospho-ribonucleotide-RNA + a 5'-end dephospho-ribonucleoside-RNA + GTP = a ribonucleotidyl-ribonucleotide-RNA + GMP + diphosphate</text>
        <dbReference type="Rhea" id="RHEA:68076"/>
        <dbReference type="Rhea" id="RHEA-COMP:10463"/>
        <dbReference type="Rhea" id="RHEA-COMP:13936"/>
        <dbReference type="Rhea" id="RHEA-COMP:17355"/>
        <dbReference type="ChEBI" id="CHEBI:33019"/>
        <dbReference type="ChEBI" id="CHEBI:37565"/>
        <dbReference type="ChEBI" id="CHEBI:58115"/>
        <dbReference type="ChEBI" id="CHEBI:83062"/>
        <dbReference type="ChEBI" id="CHEBI:138284"/>
        <dbReference type="ChEBI" id="CHEBI:173118"/>
        <dbReference type="EC" id="6.5.1.8"/>
    </reaction>
</comment>
<name>A0ABX7S7T3_9BACT</name>
<dbReference type="RefSeq" id="WP_207567367.1">
    <property type="nucleotide sequence ID" value="NZ_CP071446.1"/>
</dbReference>
<evidence type="ECO:0000256" key="4">
    <source>
        <dbReference type="ARBA" id="ARBA00022800"/>
    </source>
</evidence>